<feature type="region of interest" description="Disordered" evidence="1">
    <location>
        <begin position="368"/>
        <end position="417"/>
    </location>
</feature>
<dbReference type="AlphaFoldDB" id="A0A9W8LDV3"/>
<name>A0A9W8LDV3_9FUNG</name>
<feature type="compositionally biased region" description="Low complexity" evidence="1">
    <location>
        <begin position="10"/>
        <end position="21"/>
    </location>
</feature>
<accession>A0A9W8LDV3</accession>
<dbReference type="EMBL" id="JANBUM010000409">
    <property type="protein sequence ID" value="KAJ2777503.1"/>
    <property type="molecule type" value="Genomic_DNA"/>
</dbReference>
<dbReference type="OrthoDB" id="5529037at2759"/>
<evidence type="ECO:0000313" key="2">
    <source>
        <dbReference type="EMBL" id="KAJ2777503.1"/>
    </source>
</evidence>
<feature type="region of interest" description="Disordered" evidence="1">
    <location>
        <begin position="1"/>
        <end position="27"/>
    </location>
</feature>
<feature type="compositionally biased region" description="Basic residues" evidence="1">
    <location>
        <begin position="377"/>
        <end position="387"/>
    </location>
</feature>
<feature type="compositionally biased region" description="Low complexity" evidence="1">
    <location>
        <begin position="388"/>
        <end position="408"/>
    </location>
</feature>
<keyword evidence="3" id="KW-1185">Reference proteome</keyword>
<gene>
    <name evidence="2" type="ORF">GGI15_004479</name>
</gene>
<reference evidence="2" key="1">
    <citation type="submission" date="2022-07" db="EMBL/GenBank/DDBJ databases">
        <title>Phylogenomic reconstructions and comparative analyses of Kickxellomycotina fungi.</title>
        <authorList>
            <person name="Reynolds N.K."/>
            <person name="Stajich J.E."/>
            <person name="Barry K."/>
            <person name="Grigoriev I.V."/>
            <person name="Crous P."/>
            <person name="Smith M.E."/>
        </authorList>
    </citation>
    <scope>NUCLEOTIDE SEQUENCE</scope>
    <source>
        <strain evidence="2">BCRC 34489</strain>
    </source>
</reference>
<evidence type="ECO:0000256" key="1">
    <source>
        <dbReference type="SAM" id="MobiDB-lite"/>
    </source>
</evidence>
<proteinExistence type="predicted"/>
<dbReference type="Proteomes" id="UP001140172">
    <property type="component" value="Unassembled WGS sequence"/>
</dbReference>
<comment type="caution">
    <text evidence="2">The sequence shown here is derived from an EMBL/GenBank/DDBJ whole genome shotgun (WGS) entry which is preliminary data.</text>
</comment>
<protein>
    <submittedName>
        <fullName evidence="2">Uncharacterized protein</fullName>
    </submittedName>
</protein>
<evidence type="ECO:0000313" key="3">
    <source>
        <dbReference type="Proteomes" id="UP001140172"/>
    </source>
</evidence>
<organism evidence="2 3">
    <name type="scientific">Coemansia interrupta</name>
    <dbReference type="NCBI Taxonomy" id="1126814"/>
    <lineage>
        <taxon>Eukaryota</taxon>
        <taxon>Fungi</taxon>
        <taxon>Fungi incertae sedis</taxon>
        <taxon>Zoopagomycota</taxon>
        <taxon>Kickxellomycotina</taxon>
        <taxon>Kickxellomycetes</taxon>
        <taxon>Kickxellales</taxon>
        <taxon>Kickxellaceae</taxon>
        <taxon>Coemansia</taxon>
    </lineage>
</organism>
<sequence>MSGKYESVEETTSSSSGISEGAQGPSVATDGLGQVLLQLDKMSQESEEQLARQEHTNNVCFTEVERTVEEVREMLAGFLRLGHGVDGIADQTAAIASTEASVLEVFMAQESARAARREKEERQRIERQNTQEGIRALAAKKYTGNSDDYSLIDFMSSVDTTCRIHEVTKDSQKLKLAVSALAPAVQRQWSAQLLILGKENITPTTEHVFSFLQTQYEPLSTEFEAVSRLKHLMFVEEAPGADLVKHNQTFDELIARIKDPLPPTFLMNMYRTTLPNEYQVASLIQKAATLKDAKEAASFMWNAHSRLQKAKTEAASSGSRAVEYMDVDKVAYNNQLMCTKQEFESRLRNGQCGVCGRDNHIMAQCRYAPGNANKSGNRGKGRNRNRNRQVNAVMTTAAADTAAASVPAPEENNQGNF</sequence>